<accession>A0ABM8AZN7</accession>
<keyword evidence="3" id="KW-1185">Reference proteome</keyword>
<evidence type="ECO:0000313" key="3">
    <source>
        <dbReference type="Proteomes" id="UP001317742"/>
    </source>
</evidence>
<feature type="compositionally biased region" description="Gly residues" evidence="1">
    <location>
        <begin position="88"/>
        <end position="99"/>
    </location>
</feature>
<organism evidence="2 3">
    <name type="scientific">Pseudodesulfovibrio nedwellii</name>
    <dbReference type="NCBI Taxonomy" id="2973072"/>
    <lineage>
        <taxon>Bacteria</taxon>
        <taxon>Pseudomonadati</taxon>
        <taxon>Thermodesulfobacteriota</taxon>
        <taxon>Desulfovibrionia</taxon>
        <taxon>Desulfovibrionales</taxon>
        <taxon>Desulfovibrionaceae</taxon>
    </lineage>
</organism>
<evidence type="ECO:0008006" key="4">
    <source>
        <dbReference type="Google" id="ProtNLM"/>
    </source>
</evidence>
<gene>
    <name evidence="2" type="ORF">SYK_13480</name>
</gene>
<dbReference type="EMBL" id="AP026709">
    <property type="protein sequence ID" value="BDQ36988.1"/>
    <property type="molecule type" value="Genomic_DNA"/>
</dbReference>
<sequence>MEIGSMSSMSSMAGMMGMQGGMQPPPPPEASSESSDFADAMDADSDDLVSQIGASSSEASDSSDSTEELDPLDTNEDGFVSQEELDAGRGGNGLGGIKFNGGSQAFQQLMDMTGGNTRDRQAQGVEQYGQMQDSMFGGDYTQSFSAGLDLSA</sequence>
<feature type="compositionally biased region" description="Low complexity" evidence="1">
    <location>
        <begin position="54"/>
        <end position="63"/>
    </location>
</feature>
<protein>
    <recommendedName>
        <fullName evidence="4">EF-hand domain-containing protein</fullName>
    </recommendedName>
</protein>
<feature type="compositionally biased region" description="Acidic residues" evidence="1">
    <location>
        <begin position="64"/>
        <end position="76"/>
    </location>
</feature>
<dbReference type="Proteomes" id="UP001317742">
    <property type="component" value="Chromosome"/>
</dbReference>
<feature type="region of interest" description="Disordered" evidence="1">
    <location>
        <begin position="1"/>
        <end position="101"/>
    </location>
</feature>
<feature type="compositionally biased region" description="Low complexity" evidence="1">
    <location>
        <begin position="1"/>
        <end position="16"/>
    </location>
</feature>
<reference evidence="2 3" key="1">
    <citation type="submission" date="2022-08" db="EMBL/GenBank/DDBJ databases">
        <title>Genome Sequence of the sulphate-reducing bacterium, Pseudodesulfovibrio sp. SYK.</title>
        <authorList>
            <person name="Kondo R."/>
            <person name="Kataoka T."/>
        </authorList>
    </citation>
    <scope>NUCLEOTIDE SEQUENCE [LARGE SCALE GENOMIC DNA]</scope>
    <source>
        <strain evidence="2 3">SYK</strain>
    </source>
</reference>
<proteinExistence type="predicted"/>
<name>A0ABM8AZN7_9BACT</name>
<evidence type="ECO:0000313" key="2">
    <source>
        <dbReference type="EMBL" id="BDQ36988.1"/>
    </source>
</evidence>
<dbReference type="PROSITE" id="PS00018">
    <property type="entry name" value="EF_HAND_1"/>
    <property type="match status" value="1"/>
</dbReference>
<dbReference type="InterPro" id="IPR018247">
    <property type="entry name" value="EF_Hand_1_Ca_BS"/>
</dbReference>
<dbReference type="RefSeq" id="WP_281762857.1">
    <property type="nucleotide sequence ID" value="NZ_AP026709.1"/>
</dbReference>
<evidence type="ECO:0000256" key="1">
    <source>
        <dbReference type="SAM" id="MobiDB-lite"/>
    </source>
</evidence>